<accession>A0A9N9U7I5</accession>
<proteinExistence type="predicted"/>
<dbReference type="EMBL" id="CABFNO020001317">
    <property type="protein sequence ID" value="CAG9980450.1"/>
    <property type="molecule type" value="Genomic_DNA"/>
</dbReference>
<dbReference type="Proteomes" id="UP000754883">
    <property type="component" value="Unassembled WGS sequence"/>
</dbReference>
<gene>
    <name evidence="2" type="ORF">CBYS24578_00007413</name>
</gene>
<reference evidence="2" key="1">
    <citation type="submission" date="2021-10" db="EMBL/GenBank/DDBJ databases">
        <authorList>
            <person name="Piombo E."/>
        </authorList>
    </citation>
    <scope>NUCLEOTIDE SEQUENCE</scope>
</reference>
<keyword evidence="3" id="KW-1185">Reference proteome</keyword>
<comment type="caution">
    <text evidence="2">The sequence shown here is derived from an EMBL/GenBank/DDBJ whole genome shotgun (WGS) entry which is preliminary data.</text>
</comment>
<dbReference type="OrthoDB" id="10312549at2759"/>
<name>A0A9N9U7I5_9HYPO</name>
<feature type="region of interest" description="Disordered" evidence="1">
    <location>
        <begin position="1"/>
        <end position="29"/>
    </location>
</feature>
<evidence type="ECO:0000313" key="3">
    <source>
        <dbReference type="Proteomes" id="UP000754883"/>
    </source>
</evidence>
<evidence type="ECO:0000313" key="2">
    <source>
        <dbReference type="EMBL" id="CAG9980450.1"/>
    </source>
</evidence>
<evidence type="ECO:0000256" key="1">
    <source>
        <dbReference type="SAM" id="MobiDB-lite"/>
    </source>
</evidence>
<sequence length="150" mass="16639">MDGEREMELAPSMRGPDSKNGEMAVRKRPNVNLMELDRNEESRALDARRISPLSKAAELRLSTLDGSCQERCTFSGEEPSAQVPDEADYSGQFSGLWTLQASLRLPCRLFQWISSSQVQATYPPPSATPALPTKRKLMQNASGSIHLRVC</sequence>
<dbReference type="AlphaFoldDB" id="A0A9N9U7I5"/>
<protein>
    <submittedName>
        <fullName evidence="2">Uncharacterized protein</fullName>
    </submittedName>
</protein>
<organism evidence="2 3">
    <name type="scientific">Clonostachys byssicola</name>
    <dbReference type="NCBI Taxonomy" id="160290"/>
    <lineage>
        <taxon>Eukaryota</taxon>
        <taxon>Fungi</taxon>
        <taxon>Dikarya</taxon>
        <taxon>Ascomycota</taxon>
        <taxon>Pezizomycotina</taxon>
        <taxon>Sordariomycetes</taxon>
        <taxon>Hypocreomycetidae</taxon>
        <taxon>Hypocreales</taxon>
        <taxon>Bionectriaceae</taxon>
        <taxon>Clonostachys</taxon>
    </lineage>
</organism>